<organism evidence="3 4">
    <name type="scientific">Denitrobaculum tricleocarpae</name>
    <dbReference type="NCBI Taxonomy" id="2591009"/>
    <lineage>
        <taxon>Bacteria</taxon>
        <taxon>Pseudomonadati</taxon>
        <taxon>Pseudomonadota</taxon>
        <taxon>Alphaproteobacteria</taxon>
        <taxon>Rhodospirillales</taxon>
        <taxon>Rhodospirillaceae</taxon>
        <taxon>Denitrobaculum</taxon>
    </lineage>
</organism>
<accession>A0A545TYJ1</accession>
<reference evidence="3 4" key="1">
    <citation type="submission" date="2019-06" db="EMBL/GenBank/DDBJ databases">
        <title>Whole genome sequence for Rhodospirillaceae sp. R148.</title>
        <authorList>
            <person name="Wang G."/>
        </authorList>
    </citation>
    <scope>NUCLEOTIDE SEQUENCE [LARGE SCALE GENOMIC DNA]</scope>
    <source>
        <strain evidence="3 4">R148</strain>
    </source>
</reference>
<name>A0A545TYJ1_9PROT</name>
<protein>
    <submittedName>
        <fullName evidence="3">TRAP transporter substrate-binding protein</fullName>
    </submittedName>
</protein>
<dbReference type="EMBL" id="VHSH01000002">
    <property type="protein sequence ID" value="TQV82279.1"/>
    <property type="molecule type" value="Genomic_DNA"/>
</dbReference>
<evidence type="ECO:0000313" key="3">
    <source>
        <dbReference type="EMBL" id="TQV82279.1"/>
    </source>
</evidence>
<feature type="chain" id="PRO_5022076041" evidence="2">
    <location>
        <begin position="29"/>
        <end position="349"/>
    </location>
</feature>
<dbReference type="InterPro" id="IPR038404">
    <property type="entry name" value="TRAP_DctP_sf"/>
</dbReference>
<keyword evidence="1 2" id="KW-0732">Signal</keyword>
<dbReference type="OrthoDB" id="7822595at2"/>
<proteinExistence type="predicted"/>
<evidence type="ECO:0000256" key="2">
    <source>
        <dbReference type="SAM" id="SignalP"/>
    </source>
</evidence>
<dbReference type="RefSeq" id="WP_142895910.1">
    <property type="nucleotide sequence ID" value="NZ_ML660053.1"/>
</dbReference>
<evidence type="ECO:0000313" key="4">
    <source>
        <dbReference type="Proteomes" id="UP000315252"/>
    </source>
</evidence>
<dbReference type="CDD" id="cd13665">
    <property type="entry name" value="PBP2_TRAP_Dctp3_4"/>
    <property type="match status" value="1"/>
</dbReference>
<gene>
    <name evidence="3" type="ORF">FKG95_08665</name>
</gene>
<feature type="signal peptide" evidence="2">
    <location>
        <begin position="1"/>
        <end position="28"/>
    </location>
</feature>
<keyword evidence="4" id="KW-1185">Reference proteome</keyword>
<dbReference type="InterPro" id="IPR018389">
    <property type="entry name" value="DctP_fam"/>
</dbReference>
<dbReference type="PANTHER" id="PTHR33376">
    <property type="match status" value="1"/>
</dbReference>
<sequence length="349" mass="37293">MKTPKGLFTGLLAAATVAAAGFAAPGYAAEETITVHHFISPKAPAHKSFIEPWARRVEEQSNGRIEVKIFPAMSMGGKPPELYRQVRDGAADVVWTVIGYTPGVFPRSEVFELPTVHQGSARATNLAIQENFALLADDFKDLKPILIHAHAGNALHLRETAVRSVGDVKDMKLRTPSRTGAWMIESWNAEPVGMPLPALPQALSKGAVDGALIPFEVVLPFKLQELTKYSVEGDTGGRFGTAVFLFAMNKDRYKSLPDDLKAVIDANSGDALATEIGELWDGIEAPGKAAQEKSGGEVIKLDAATLADFDKLGEGVVARWIEDADSNGLDGQALVDAARASVAKHSTAK</sequence>
<dbReference type="NCBIfam" id="NF037995">
    <property type="entry name" value="TRAP_S1"/>
    <property type="match status" value="1"/>
</dbReference>
<dbReference type="PANTHER" id="PTHR33376:SF15">
    <property type="entry name" value="BLL6794 PROTEIN"/>
    <property type="match status" value="1"/>
</dbReference>
<dbReference type="AlphaFoldDB" id="A0A545TYJ1"/>
<evidence type="ECO:0000256" key="1">
    <source>
        <dbReference type="ARBA" id="ARBA00022729"/>
    </source>
</evidence>
<dbReference type="GO" id="GO:0055085">
    <property type="term" value="P:transmembrane transport"/>
    <property type="evidence" value="ECO:0007669"/>
    <property type="project" value="InterPro"/>
</dbReference>
<comment type="caution">
    <text evidence="3">The sequence shown here is derived from an EMBL/GenBank/DDBJ whole genome shotgun (WGS) entry which is preliminary data.</text>
</comment>
<dbReference type="Pfam" id="PF03480">
    <property type="entry name" value="DctP"/>
    <property type="match status" value="1"/>
</dbReference>
<dbReference type="Proteomes" id="UP000315252">
    <property type="component" value="Unassembled WGS sequence"/>
</dbReference>
<dbReference type="Gene3D" id="3.40.190.170">
    <property type="entry name" value="Bacterial extracellular solute-binding protein, family 7"/>
    <property type="match status" value="1"/>
</dbReference>